<keyword evidence="1" id="KW-1133">Transmembrane helix</keyword>
<evidence type="ECO:0000256" key="1">
    <source>
        <dbReference type="SAM" id="Phobius"/>
    </source>
</evidence>
<feature type="transmembrane region" description="Helical" evidence="1">
    <location>
        <begin position="51"/>
        <end position="74"/>
    </location>
</feature>
<accession>X0W2S9</accession>
<reference evidence="2" key="1">
    <citation type="journal article" date="2014" name="Front. Microbiol.">
        <title>High frequency of phylogenetically diverse reductive dehalogenase-homologous genes in deep subseafloor sedimentary metagenomes.</title>
        <authorList>
            <person name="Kawai M."/>
            <person name="Futagami T."/>
            <person name="Toyoda A."/>
            <person name="Takaki Y."/>
            <person name="Nishi S."/>
            <person name="Hori S."/>
            <person name="Arai W."/>
            <person name="Tsubouchi T."/>
            <person name="Morono Y."/>
            <person name="Uchiyama I."/>
            <person name="Ito T."/>
            <person name="Fujiyama A."/>
            <person name="Inagaki F."/>
            <person name="Takami H."/>
        </authorList>
    </citation>
    <scope>NUCLEOTIDE SEQUENCE</scope>
    <source>
        <strain evidence="2">Expedition CK06-06</strain>
    </source>
</reference>
<name>X0W2S9_9ZZZZ</name>
<comment type="caution">
    <text evidence="2">The sequence shown here is derived from an EMBL/GenBank/DDBJ whole genome shotgun (WGS) entry which is preliminary data.</text>
</comment>
<keyword evidence="1" id="KW-0472">Membrane</keyword>
<feature type="transmembrane region" description="Helical" evidence="1">
    <location>
        <begin position="80"/>
        <end position="99"/>
    </location>
</feature>
<keyword evidence="1" id="KW-0812">Transmembrane</keyword>
<organism evidence="2">
    <name type="scientific">marine sediment metagenome</name>
    <dbReference type="NCBI Taxonomy" id="412755"/>
    <lineage>
        <taxon>unclassified sequences</taxon>
        <taxon>metagenomes</taxon>
        <taxon>ecological metagenomes</taxon>
    </lineage>
</organism>
<evidence type="ECO:0000313" key="2">
    <source>
        <dbReference type="EMBL" id="GAG24865.1"/>
    </source>
</evidence>
<sequence length="118" mass="13300">MTNLSIYLPDPEEEWVSRNVDNLSRYVQLHIRNDMRRKEFVEKRESLNQKLVMVQLLSFLFLGVTLLASAVLSIQGNDSVVIPVMIALSGMFAMVYALLSFKINGGLKNGTDTTYALS</sequence>
<proteinExistence type="predicted"/>
<dbReference type="AlphaFoldDB" id="X0W2S9"/>
<gene>
    <name evidence="2" type="ORF">S01H1_59097</name>
</gene>
<protein>
    <submittedName>
        <fullName evidence="2">Uncharacterized protein</fullName>
    </submittedName>
</protein>
<dbReference type="EMBL" id="BARS01038634">
    <property type="protein sequence ID" value="GAG24865.1"/>
    <property type="molecule type" value="Genomic_DNA"/>
</dbReference>